<dbReference type="Pfam" id="PF10979">
    <property type="entry name" value="DUF2786"/>
    <property type="match status" value="1"/>
</dbReference>
<dbReference type="AlphaFoldDB" id="A0A9D9GT86"/>
<dbReference type="InterPro" id="IPR016868">
    <property type="entry name" value="Phage_B3_Orf5"/>
</dbReference>
<proteinExistence type="predicted"/>
<dbReference type="EMBL" id="JADINH010000098">
    <property type="protein sequence ID" value="MBO8415644.1"/>
    <property type="molecule type" value="Genomic_DNA"/>
</dbReference>
<name>A0A9D9GT86_9GAMM</name>
<evidence type="ECO:0000259" key="1">
    <source>
        <dbReference type="Pfam" id="PF10979"/>
    </source>
</evidence>
<protein>
    <submittedName>
        <fullName evidence="3">DUF2786 domain-containing protein</fullName>
    </submittedName>
</protein>
<accession>A0A9D9GT86</accession>
<gene>
    <name evidence="3" type="ORF">IAB19_04600</name>
</gene>
<comment type="caution">
    <text evidence="3">The sequence shown here is derived from an EMBL/GenBank/DDBJ whole genome shotgun (WGS) entry which is preliminary data.</text>
</comment>
<dbReference type="InterPro" id="IPR055592">
    <property type="entry name" value="DUF7168"/>
</dbReference>
<organism evidence="3 4">
    <name type="scientific">Candidatus Avisuccinivibrio stercorigallinarum</name>
    <dbReference type="NCBI Taxonomy" id="2840704"/>
    <lineage>
        <taxon>Bacteria</taxon>
        <taxon>Pseudomonadati</taxon>
        <taxon>Pseudomonadota</taxon>
        <taxon>Gammaproteobacteria</taxon>
        <taxon>Aeromonadales</taxon>
        <taxon>Succinivibrionaceae</taxon>
        <taxon>Succinivibrionaceae incertae sedis</taxon>
        <taxon>Candidatus Avisuccinivibrio</taxon>
    </lineage>
</organism>
<feature type="domain" description="DUF7168" evidence="2">
    <location>
        <begin position="71"/>
        <end position="139"/>
    </location>
</feature>
<reference evidence="3" key="2">
    <citation type="journal article" date="2021" name="PeerJ">
        <title>Extensive microbial diversity within the chicken gut microbiome revealed by metagenomics and culture.</title>
        <authorList>
            <person name="Gilroy R."/>
            <person name="Ravi A."/>
            <person name="Getino M."/>
            <person name="Pursley I."/>
            <person name="Horton D.L."/>
            <person name="Alikhan N.F."/>
            <person name="Baker D."/>
            <person name="Gharbi K."/>
            <person name="Hall N."/>
            <person name="Watson M."/>
            <person name="Adriaenssens E.M."/>
            <person name="Foster-Nyarko E."/>
            <person name="Jarju S."/>
            <person name="Secka A."/>
            <person name="Antonio M."/>
            <person name="Oren A."/>
            <person name="Chaudhuri R.R."/>
            <person name="La Ragione R."/>
            <person name="Hildebrand F."/>
            <person name="Pallen M.J."/>
        </authorList>
    </citation>
    <scope>NUCLEOTIDE SEQUENCE</scope>
    <source>
        <strain evidence="3">17213</strain>
    </source>
</reference>
<dbReference type="Proteomes" id="UP000823631">
    <property type="component" value="Unassembled WGS sequence"/>
</dbReference>
<evidence type="ECO:0000313" key="3">
    <source>
        <dbReference type="EMBL" id="MBO8415644.1"/>
    </source>
</evidence>
<dbReference type="InterPro" id="IPR024498">
    <property type="entry name" value="DUF2786"/>
</dbReference>
<evidence type="ECO:0000313" key="4">
    <source>
        <dbReference type="Proteomes" id="UP000823631"/>
    </source>
</evidence>
<reference evidence="3" key="1">
    <citation type="submission" date="2020-10" db="EMBL/GenBank/DDBJ databases">
        <authorList>
            <person name="Gilroy R."/>
        </authorList>
    </citation>
    <scope>NUCLEOTIDE SEQUENCE</scope>
    <source>
        <strain evidence="3">17213</strain>
    </source>
</reference>
<feature type="domain" description="DUF2786" evidence="1">
    <location>
        <begin position="8"/>
        <end position="44"/>
    </location>
</feature>
<sequence>MEHNNQALLDRVKKLLELSKSSNPNEAAIALARAQKLMQEHSISVDDISLSDIMERKEDIPSSLRDKVLFTRLAGIVGRSFGLEWFFTHDHNHSYKHVTFIGPKDRLESACYTYTILSRQAANVKKQFAADERARLRTLFEQSMSELGLGSLTFTSASGRVIPLFDVNEMYKDEINRQVRKNTKSYVEGWLLSVYNKVVDFASDAREENLIECYIKKNYPNLGTMRSRRRKLTQAQLDAYNQGKTDGRDGFDLYRGVNGAAAQRLGFKN</sequence>
<dbReference type="Pfam" id="PF23771">
    <property type="entry name" value="DUF7168"/>
    <property type="match status" value="1"/>
</dbReference>
<evidence type="ECO:0000259" key="2">
    <source>
        <dbReference type="Pfam" id="PF23771"/>
    </source>
</evidence>
<dbReference type="PIRSF" id="PIRSF028111">
    <property type="entry name" value="UCP028111"/>
    <property type="match status" value="1"/>
</dbReference>